<evidence type="ECO:0000313" key="6">
    <source>
        <dbReference type="EMBL" id="TQS45130.1"/>
    </source>
</evidence>
<dbReference type="Proteomes" id="UP000317982">
    <property type="component" value="Unassembled WGS sequence"/>
</dbReference>
<sequence>MAVRSETSRRALLQATMELLDADGPQSVSLQKLSIEAIARRAGVGKMTIYRWWPSKAALVIDSFIDNHLVQTTVDETLPPLDALREHLRSVTRIYAGPEGRLVTQLIAECQYDEATLREFRERFWDDRHETVLGLVRRCMAEGAMRSDVSPEVAAELIYSPLYQRMLLKLGPLDVAAADEILDVVLRGLAPAATSSKVHSDH</sequence>
<dbReference type="PANTHER" id="PTHR30055">
    <property type="entry name" value="HTH-TYPE TRANSCRIPTIONAL REGULATOR RUTR"/>
    <property type="match status" value="1"/>
</dbReference>
<accession>A0A545AUW5</accession>
<name>A0A545AUW5_9ACTN</name>
<dbReference type="InParanoid" id="A0A545AUW5"/>
<evidence type="ECO:0000313" key="7">
    <source>
        <dbReference type="Proteomes" id="UP000317982"/>
    </source>
</evidence>
<reference evidence="6 7" key="1">
    <citation type="submission" date="2019-07" db="EMBL/GenBank/DDBJ databases">
        <title>Cryptosporangium phraense sp. nov., isolated from plant litter.</title>
        <authorList>
            <person name="Suriyachadkun C."/>
        </authorList>
    </citation>
    <scope>NUCLEOTIDE SEQUENCE [LARGE SCALE GENOMIC DNA]</scope>
    <source>
        <strain evidence="6 7">A-T 5661</strain>
    </source>
</reference>
<dbReference type="SUPFAM" id="SSF48498">
    <property type="entry name" value="Tetracyclin repressor-like, C-terminal domain"/>
    <property type="match status" value="1"/>
</dbReference>
<keyword evidence="7" id="KW-1185">Reference proteome</keyword>
<dbReference type="Pfam" id="PF00440">
    <property type="entry name" value="TetR_N"/>
    <property type="match status" value="1"/>
</dbReference>
<feature type="domain" description="HTH tetR-type" evidence="5">
    <location>
        <begin position="6"/>
        <end position="71"/>
    </location>
</feature>
<evidence type="ECO:0000256" key="3">
    <source>
        <dbReference type="ARBA" id="ARBA00023163"/>
    </source>
</evidence>
<dbReference type="OrthoDB" id="9796019at2"/>
<organism evidence="6 7">
    <name type="scientific">Cryptosporangium phraense</name>
    <dbReference type="NCBI Taxonomy" id="2593070"/>
    <lineage>
        <taxon>Bacteria</taxon>
        <taxon>Bacillati</taxon>
        <taxon>Actinomycetota</taxon>
        <taxon>Actinomycetes</taxon>
        <taxon>Cryptosporangiales</taxon>
        <taxon>Cryptosporangiaceae</taxon>
        <taxon>Cryptosporangium</taxon>
    </lineage>
</organism>
<dbReference type="RefSeq" id="WP_142704580.1">
    <property type="nucleotide sequence ID" value="NZ_VIRS01000006.1"/>
</dbReference>
<dbReference type="InterPro" id="IPR011075">
    <property type="entry name" value="TetR_C"/>
</dbReference>
<dbReference type="GO" id="GO:0000976">
    <property type="term" value="F:transcription cis-regulatory region binding"/>
    <property type="evidence" value="ECO:0007669"/>
    <property type="project" value="TreeGrafter"/>
</dbReference>
<comment type="caution">
    <text evidence="6">The sequence shown here is derived from an EMBL/GenBank/DDBJ whole genome shotgun (WGS) entry which is preliminary data.</text>
</comment>
<dbReference type="PROSITE" id="PS50977">
    <property type="entry name" value="HTH_TETR_2"/>
    <property type="match status" value="1"/>
</dbReference>
<dbReference type="InterPro" id="IPR001647">
    <property type="entry name" value="HTH_TetR"/>
</dbReference>
<keyword evidence="1" id="KW-0805">Transcription regulation</keyword>
<keyword evidence="3" id="KW-0804">Transcription</keyword>
<dbReference type="AlphaFoldDB" id="A0A545AUW5"/>
<evidence type="ECO:0000259" key="5">
    <source>
        <dbReference type="PROSITE" id="PS50977"/>
    </source>
</evidence>
<feature type="DNA-binding region" description="H-T-H motif" evidence="4">
    <location>
        <begin position="34"/>
        <end position="53"/>
    </location>
</feature>
<keyword evidence="2 4" id="KW-0238">DNA-binding</keyword>
<protein>
    <submittedName>
        <fullName evidence="6">TetR/AcrR family transcriptional regulator</fullName>
    </submittedName>
</protein>
<dbReference type="EMBL" id="VIRS01000006">
    <property type="protein sequence ID" value="TQS45130.1"/>
    <property type="molecule type" value="Genomic_DNA"/>
</dbReference>
<dbReference type="Gene3D" id="1.10.357.10">
    <property type="entry name" value="Tetracycline Repressor, domain 2"/>
    <property type="match status" value="1"/>
</dbReference>
<dbReference type="Pfam" id="PF16859">
    <property type="entry name" value="TetR_C_11"/>
    <property type="match status" value="1"/>
</dbReference>
<dbReference type="Gene3D" id="1.10.10.60">
    <property type="entry name" value="Homeodomain-like"/>
    <property type="match status" value="1"/>
</dbReference>
<evidence type="ECO:0000256" key="2">
    <source>
        <dbReference type="ARBA" id="ARBA00023125"/>
    </source>
</evidence>
<gene>
    <name evidence="6" type="ORF">FL583_11585</name>
</gene>
<dbReference type="GO" id="GO:0003700">
    <property type="term" value="F:DNA-binding transcription factor activity"/>
    <property type="evidence" value="ECO:0007669"/>
    <property type="project" value="TreeGrafter"/>
</dbReference>
<dbReference type="SUPFAM" id="SSF46689">
    <property type="entry name" value="Homeodomain-like"/>
    <property type="match status" value="1"/>
</dbReference>
<evidence type="ECO:0000256" key="4">
    <source>
        <dbReference type="PROSITE-ProRule" id="PRU00335"/>
    </source>
</evidence>
<proteinExistence type="predicted"/>
<dbReference type="InterPro" id="IPR050109">
    <property type="entry name" value="HTH-type_TetR-like_transc_reg"/>
</dbReference>
<dbReference type="InterPro" id="IPR009057">
    <property type="entry name" value="Homeodomain-like_sf"/>
</dbReference>
<dbReference type="InterPro" id="IPR036271">
    <property type="entry name" value="Tet_transcr_reg_TetR-rel_C_sf"/>
</dbReference>
<dbReference type="PANTHER" id="PTHR30055:SF148">
    <property type="entry name" value="TETR-FAMILY TRANSCRIPTIONAL REGULATOR"/>
    <property type="match status" value="1"/>
</dbReference>
<evidence type="ECO:0000256" key="1">
    <source>
        <dbReference type="ARBA" id="ARBA00023015"/>
    </source>
</evidence>